<gene>
    <name evidence="1" type="ORF">OOZ35_06755</name>
</gene>
<keyword evidence="2" id="KW-1185">Reference proteome</keyword>
<comment type="caution">
    <text evidence="1">The sequence shown here is derived from an EMBL/GenBank/DDBJ whole genome shotgun (WGS) entry which is preliminary data.</text>
</comment>
<evidence type="ECO:0000313" key="1">
    <source>
        <dbReference type="EMBL" id="MDA0177188.1"/>
    </source>
</evidence>
<proteinExistence type="predicted"/>
<accession>A0ABT4RZE5</accession>
<organism evidence="1 2">
    <name type="scientific">Mesoflavibacter profundi</name>
    <dbReference type="NCBI Taxonomy" id="2708110"/>
    <lineage>
        <taxon>Bacteria</taxon>
        <taxon>Pseudomonadati</taxon>
        <taxon>Bacteroidota</taxon>
        <taxon>Flavobacteriia</taxon>
        <taxon>Flavobacteriales</taxon>
        <taxon>Flavobacteriaceae</taxon>
        <taxon>Mesoflavibacter</taxon>
    </lineage>
</organism>
<reference evidence="1" key="1">
    <citation type="submission" date="2022-11" db="EMBL/GenBank/DDBJ databases">
        <title>Refractory cell wall polysaccharides provide important carbon source for microbial heterotrophs in the hadal ocean.</title>
        <authorList>
            <person name="Zhu X."/>
        </authorList>
    </citation>
    <scope>NUCLEOTIDE SEQUENCE</scope>
    <source>
        <strain evidence="1">MTRN7</strain>
    </source>
</reference>
<dbReference type="SUPFAM" id="SSF55729">
    <property type="entry name" value="Acyl-CoA N-acyltransferases (Nat)"/>
    <property type="match status" value="1"/>
</dbReference>
<dbReference type="Proteomes" id="UP001149142">
    <property type="component" value="Unassembled WGS sequence"/>
</dbReference>
<name>A0ABT4RZE5_9FLAO</name>
<sequence>MDYHKDRFEDYSLMVFKDEKLVAVLPANRVEDKLFSHQGLTYGGLVFSEKLKLKDVTLILKTILQFLEKSQLYTLNIKALPSIYSKFPNDELEYLLFILKAQLQRTDIYSVIDGKAGKISISELRKRGIKRAKNHSLLVKEQNVFEDFWNHILIPNLENTHQAKPTHSLQEIELLHQNFNANIRQFNVYKDESIIGGTTIFETNQVAHAQYISANKIGQELGALDVLFDTLINHVFKDKSYFSFGISNENQGQNINQGLLYWKESFGARSIAQNFYKIDIKKHTLLDRIFI</sequence>
<dbReference type="EMBL" id="JAPFGC010000002">
    <property type="protein sequence ID" value="MDA0177188.1"/>
    <property type="molecule type" value="Genomic_DNA"/>
</dbReference>
<dbReference type="Gene3D" id="3.40.630.30">
    <property type="match status" value="1"/>
</dbReference>
<evidence type="ECO:0000313" key="2">
    <source>
        <dbReference type="Proteomes" id="UP001149142"/>
    </source>
</evidence>
<dbReference type="RefSeq" id="WP_270005346.1">
    <property type="nucleotide sequence ID" value="NZ_CAXQEU010000005.1"/>
</dbReference>
<protein>
    <submittedName>
        <fullName evidence="1">GNAT family N-acetyltransferase</fullName>
    </submittedName>
</protein>
<dbReference type="InterPro" id="IPR016181">
    <property type="entry name" value="Acyl_CoA_acyltransferase"/>
</dbReference>